<protein>
    <submittedName>
        <fullName evidence="1">Uncharacterized protein</fullName>
    </submittedName>
</protein>
<accession>A0A0R3MP25</accession>
<dbReference type="EMBL" id="LLYB01000081">
    <property type="protein sequence ID" value="KRR21326.1"/>
    <property type="molecule type" value="Genomic_DNA"/>
</dbReference>
<dbReference type="AlphaFoldDB" id="A0A0R3MP25"/>
<proteinExistence type="predicted"/>
<name>A0A0R3MP25_9BRAD</name>
<reference evidence="1 2" key="1">
    <citation type="submission" date="2014-03" db="EMBL/GenBank/DDBJ databases">
        <title>Bradyrhizobium valentinum sp. nov., isolated from effective nodules of Lupinus mariae-josephae, a lupine endemic of basic-lime soils in Eastern Spain.</title>
        <authorList>
            <person name="Duran D."/>
            <person name="Rey L."/>
            <person name="Navarro A."/>
            <person name="Busquets A."/>
            <person name="Imperial J."/>
            <person name="Ruiz-Argueso T."/>
        </authorList>
    </citation>
    <scope>NUCLEOTIDE SEQUENCE [LARGE SCALE GENOMIC DNA]</scope>
    <source>
        <strain evidence="1 2">CCBAU 23086</strain>
    </source>
</reference>
<organism evidence="1 2">
    <name type="scientific">Bradyrhizobium lablabi</name>
    <dbReference type="NCBI Taxonomy" id="722472"/>
    <lineage>
        <taxon>Bacteria</taxon>
        <taxon>Pseudomonadati</taxon>
        <taxon>Pseudomonadota</taxon>
        <taxon>Alphaproteobacteria</taxon>
        <taxon>Hyphomicrobiales</taxon>
        <taxon>Nitrobacteraceae</taxon>
        <taxon>Bradyrhizobium</taxon>
    </lineage>
</organism>
<gene>
    <name evidence="1" type="ORF">CQ14_06665</name>
</gene>
<evidence type="ECO:0000313" key="2">
    <source>
        <dbReference type="Proteomes" id="UP000051660"/>
    </source>
</evidence>
<dbReference type="Proteomes" id="UP000051660">
    <property type="component" value="Unassembled WGS sequence"/>
</dbReference>
<dbReference type="RefSeq" id="WP_057859784.1">
    <property type="nucleotide sequence ID" value="NZ_LLYB01000081.1"/>
</dbReference>
<evidence type="ECO:0000313" key="1">
    <source>
        <dbReference type="EMBL" id="KRR21326.1"/>
    </source>
</evidence>
<comment type="caution">
    <text evidence="1">The sequence shown here is derived from an EMBL/GenBank/DDBJ whole genome shotgun (WGS) entry which is preliminary data.</text>
</comment>
<sequence>MSNLRSDEPRIRVTRTIVYEGRESWVRQTLEHSFIGSSIFAVASGRIFESGRIEEPLPAEEDDDNA</sequence>